<dbReference type="Pfam" id="PF16135">
    <property type="entry name" value="TDBD"/>
    <property type="match status" value="1"/>
</dbReference>
<evidence type="ECO:0000259" key="8">
    <source>
        <dbReference type="PROSITE" id="PS50016"/>
    </source>
</evidence>
<dbReference type="GO" id="GO:0008270">
    <property type="term" value="F:zinc ion binding"/>
    <property type="evidence" value="ECO:0007669"/>
    <property type="project" value="UniProtKB-KW"/>
</dbReference>
<evidence type="ECO:0000256" key="4">
    <source>
        <dbReference type="ARBA" id="ARBA00022833"/>
    </source>
</evidence>
<keyword evidence="10" id="KW-0378">Hydrolase</keyword>
<dbReference type="InterPro" id="IPR016181">
    <property type="entry name" value="Acyl_CoA_acyltransferase"/>
</dbReference>
<dbReference type="PROSITE" id="PS50016">
    <property type="entry name" value="ZF_PHD_2"/>
    <property type="match status" value="1"/>
</dbReference>
<feature type="region of interest" description="Disordered" evidence="7">
    <location>
        <begin position="834"/>
        <end position="861"/>
    </location>
</feature>
<evidence type="ECO:0000313" key="10">
    <source>
        <dbReference type="EMBL" id="JAT51766.1"/>
    </source>
</evidence>
<comment type="subcellular location">
    <subcellularLocation>
        <location evidence="1">Nucleus</location>
    </subcellularLocation>
</comment>
<keyword evidence="3 6" id="KW-0863">Zinc-finger</keyword>
<dbReference type="InterPro" id="IPR001965">
    <property type="entry name" value="Znf_PHD"/>
</dbReference>
<dbReference type="InterPro" id="IPR032308">
    <property type="entry name" value="TDBD"/>
</dbReference>
<evidence type="ECO:0000256" key="3">
    <source>
        <dbReference type="ARBA" id="ARBA00022771"/>
    </source>
</evidence>
<keyword evidence="10" id="KW-0547">Nucleotide-binding</keyword>
<evidence type="ECO:0000256" key="1">
    <source>
        <dbReference type="ARBA" id="ARBA00004123"/>
    </source>
</evidence>
<gene>
    <name evidence="10" type="primary">Chd4_7</name>
    <name evidence="10" type="ORF">g.81692</name>
</gene>
<dbReference type="Gene3D" id="3.40.630.30">
    <property type="match status" value="1"/>
</dbReference>
<dbReference type="GO" id="GO:0004386">
    <property type="term" value="F:helicase activity"/>
    <property type="evidence" value="ECO:0007669"/>
    <property type="project" value="UniProtKB-KW"/>
</dbReference>
<evidence type="ECO:0000256" key="5">
    <source>
        <dbReference type="ARBA" id="ARBA00023242"/>
    </source>
</evidence>
<dbReference type="GO" id="GO:0003677">
    <property type="term" value="F:DNA binding"/>
    <property type="evidence" value="ECO:0007669"/>
    <property type="project" value="UniProtKB-KW"/>
</dbReference>
<evidence type="ECO:0000259" key="9">
    <source>
        <dbReference type="PROSITE" id="PS51186"/>
    </source>
</evidence>
<dbReference type="PANTHER" id="PTHR46508:SF2">
    <property type="entry name" value="INCREASED DNA METHYLATION 1"/>
    <property type="match status" value="1"/>
</dbReference>
<dbReference type="SUPFAM" id="SSF55729">
    <property type="entry name" value="Acyl-CoA N-acyltransferases (Nat)"/>
    <property type="match status" value="1"/>
</dbReference>
<dbReference type="InterPro" id="IPR011011">
    <property type="entry name" value="Znf_FYVE_PHD"/>
</dbReference>
<dbReference type="SMART" id="SM00249">
    <property type="entry name" value="PHD"/>
    <property type="match status" value="2"/>
</dbReference>
<feature type="compositionally biased region" description="Polar residues" evidence="7">
    <location>
        <begin position="834"/>
        <end position="848"/>
    </location>
</feature>
<keyword evidence="10" id="KW-0238">DNA-binding</keyword>
<keyword evidence="2" id="KW-0479">Metal-binding</keyword>
<keyword evidence="5" id="KW-0539">Nucleus</keyword>
<dbReference type="InterPro" id="IPR000182">
    <property type="entry name" value="GNAT_dom"/>
</dbReference>
<dbReference type="CDD" id="cd04301">
    <property type="entry name" value="NAT_SF"/>
    <property type="match status" value="1"/>
</dbReference>
<evidence type="ECO:0000256" key="6">
    <source>
        <dbReference type="PROSITE-ProRule" id="PRU00146"/>
    </source>
</evidence>
<accession>A0A1D1YAV5</accession>
<dbReference type="SUPFAM" id="SSF57903">
    <property type="entry name" value="FYVE/PHD zinc finger"/>
    <property type="match status" value="1"/>
</dbReference>
<feature type="non-terminal residue" evidence="10">
    <location>
        <position position="1"/>
    </location>
</feature>
<keyword evidence="10" id="KW-0067">ATP-binding</keyword>
<keyword evidence="10" id="KW-0347">Helicase</keyword>
<evidence type="ECO:0000256" key="7">
    <source>
        <dbReference type="SAM" id="MobiDB-lite"/>
    </source>
</evidence>
<dbReference type="GO" id="GO:0005634">
    <property type="term" value="C:nucleus"/>
    <property type="evidence" value="ECO:0007669"/>
    <property type="project" value="UniProtKB-SubCell"/>
</dbReference>
<reference evidence="10" key="1">
    <citation type="submission" date="2015-07" db="EMBL/GenBank/DDBJ databases">
        <title>Transcriptome Assembly of Anthurium amnicola.</title>
        <authorList>
            <person name="Suzuki J."/>
        </authorList>
    </citation>
    <scope>NUCLEOTIDE SEQUENCE</scope>
</reference>
<dbReference type="EMBL" id="GDJX01016170">
    <property type="protein sequence ID" value="JAT51766.1"/>
    <property type="molecule type" value="Transcribed_RNA"/>
</dbReference>
<proteinExistence type="predicted"/>
<protein>
    <submittedName>
        <fullName evidence="10">Chromodomain-helicase-DNA-binding protein 4</fullName>
    </submittedName>
</protein>
<dbReference type="PROSITE" id="PS51186">
    <property type="entry name" value="GNAT"/>
    <property type="match status" value="1"/>
</dbReference>
<dbReference type="InterPro" id="IPR013083">
    <property type="entry name" value="Znf_RING/FYVE/PHD"/>
</dbReference>
<dbReference type="GO" id="GO:0016747">
    <property type="term" value="F:acyltransferase activity, transferring groups other than amino-acyl groups"/>
    <property type="evidence" value="ECO:0007669"/>
    <property type="project" value="InterPro"/>
</dbReference>
<dbReference type="InterPro" id="IPR056511">
    <property type="entry name" value="IDM1_C"/>
</dbReference>
<organism evidence="10">
    <name type="scientific">Anthurium amnicola</name>
    <dbReference type="NCBI Taxonomy" id="1678845"/>
    <lineage>
        <taxon>Eukaryota</taxon>
        <taxon>Viridiplantae</taxon>
        <taxon>Streptophyta</taxon>
        <taxon>Embryophyta</taxon>
        <taxon>Tracheophyta</taxon>
        <taxon>Spermatophyta</taxon>
        <taxon>Magnoliopsida</taxon>
        <taxon>Liliopsida</taxon>
        <taxon>Araceae</taxon>
        <taxon>Pothoideae</taxon>
        <taxon>Potheae</taxon>
        <taxon>Anthurium</taxon>
    </lineage>
</organism>
<feature type="domain" description="PHD-type" evidence="8">
    <location>
        <begin position="1035"/>
        <end position="1080"/>
    </location>
</feature>
<dbReference type="Pfam" id="PF23209">
    <property type="entry name" value="IDM1_C"/>
    <property type="match status" value="1"/>
</dbReference>
<feature type="domain" description="N-acetyltransferase" evidence="9">
    <location>
        <begin position="1171"/>
        <end position="1345"/>
    </location>
</feature>
<dbReference type="Pfam" id="PF00628">
    <property type="entry name" value="PHD"/>
    <property type="match status" value="1"/>
</dbReference>
<name>A0A1D1YAV5_9ARAE</name>
<keyword evidence="4" id="KW-0862">Zinc</keyword>
<sequence length="1725" mass="189994">RLHAHNLLLDAGWKIEARRRKDGSKLDSVFKPPGKGLVIYSLSKAWRACGEVLVAGGINATQEENSRQWLQIDVFWHDLRNALAYIEKEIQHKQNSLSLLHRWHQLDPFVSVICINKKIRALREGRGLKFVKGRLIQLPLNKTLCSSAKASINVENQPVKSTQYSVCRSSHCPPPCENSNICTSLASSLNRAIGGGSVPTVEKPKLIETSCNKKLVHKTFPGVHMLVHYDSKRKHQSGKLNRKLSFGWEVKRRSLESQARSIGNGYYDWRLHNMKRKASKESKQKSTSFGVPSLIRKSSTLSKTTSPSNVSLSICSQISKLDSQKQPLRSLGAASTKKSIHHKGKKNVVASDPCKNFLTGSLPCEEVACSRQMPILCPKEGITSYGRNGKRSRGVSAYGETYNACNGIMEAEQLGGLDSSVLHRNSHGMVLCLASDGKISAKNNCAYKEKNTALWEEMKGDVLEKAAALGNGASFSQEKQMNCHLAVGPKPQFLYTQQETLCFGIDKNCVVEKGICGKPMDAVREVHIHPDSCSSVYQLGSVSGVLVLGLDSNVTQGLNFAAEQPICRDVPNSFGKKIEEDILLSPEHLKEECADAIKTFKSGTRHTSAPVPGKKKVSKRSKKIPAVAAIKLQHKDVNASPPNEMYEGEIGLDLDDKMSNNFDFLPCEGVENVLKMETVTWSLTASKNNEVLNRSIIRSSETAESSSAVTEICTVGQKRKKHEKPGTWSVKIKRKCKKGAKREVLSKIASLNMDSDQEYVVCQIDNNESHGESVTFSKATSTSSLQHSKTKALPIMGSKSKMPVGVASHSKSLVRLQDESDTIKASFFSEQKYPVSQTNQKAAEGNNSEGHKESGRKRKRGDVIDDDDLLIAAIIKNKDLSSDGTHSSCNVKRSQSKGCRKLKSRKGNCKLLLCSPGKSGTHLISGARTPLAWLLNSGVVSLNAAIQYRSQKNNTILKDGRVTREGILCKCCNKILSMSTFKCHAGYKLSRSSLNLFLESGKSYALCQLKAWSDEYKARKDGKQVVEVEEVDQNDDTCGLCADGGELICCDNCPSTFHQACLHSQDIPDGHWYCTNCTCKICGGSVAEMARGPSIILECSQCEQKYHDKCLTKKGSSNDRLISDTWFCAETCEKVYFGLRSRVGVMNSISDGFAWTILRCNHSDQKLQSAQKIAQMAECNSKLAVALTIMEECFLPIIDPRTGINMILQVLYNWGSNFPRLNYHGFYTIILEKDDEIISVATIRVHGVTLAEMPLIATCSEHRRQGMCRRLMGAIEEMLKSFKVEMLVLSAIPDLIDTWTSSFGFKPISDDERRQLSTINLMLFPGAVLLTKALCEALEMKKPEEKFSSSREDLNHVTDFSDTRTDLLTLKEPGPNSFTAKTDLTVGTTPHICTNLQVYEQEDCQRLNLPMSSSSKALTIFAGKEPADIANSVSFREASSILGCDLLTDLRSSLTYKEIRDVEGSSSGNIGIAIKERMMNDLHNKEFMAHPPESDKINDVKITENLKGKSDCNALERFDPLNPSNLSLTGIDDVSTSIDFSTQCEELLSSTANGCVPAAEAHSTMGSAVNSVNGTGNGNPSTLACINEVKYPDKVDPECTTVVLKKVVIPVSITKCNRIPCILSEGNFQENLAPCGICSNVMGENIGKKGCNYSCCDGIYENVQDRDILMMKVGRIPQRETIMNNVKSMNLSQKTVINCSEAVLAEVEKSLWNLSLCYGEDQEKG</sequence>
<dbReference type="PANTHER" id="PTHR46508">
    <property type="entry name" value="PHD FINGER FAMILY PROTEIN"/>
    <property type="match status" value="1"/>
</dbReference>
<evidence type="ECO:0000256" key="2">
    <source>
        <dbReference type="ARBA" id="ARBA00022723"/>
    </source>
</evidence>
<dbReference type="Gene3D" id="3.30.40.10">
    <property type="entry name" value="Zinc/RING finger domain, C3HC4 (zinc finger)"/>
    <property type="match status" value="2"/>
</dbReference>
<dbReference type="InterPro" id="IPR019787">
    <property type="entry name" value="Znf_PHD-finger"/>
</dbReference>